<dbReference type="EMBL" id="JAGSXH010000089">
    <property type="protein sequence ID" value="MBS2965548.1"/>
    <property type="molecule type" value="Genomic_DNA"/>
</dbReference>
<proteinExistence type="predicted"/>
<keyword evidence="1" id="KW-0805">Transcription regulation</keyword>
<keyword evidence="6" id="KW-1185">Reference proteome</keyword>
<dbReference type="GO" id="GO:0006355">
    <property type="term" value="P:regulation of DNA-templated transcription"/>
    <property type="evidence" value="ECO:0007669"/>
    <property type="project" value="InterPro"/>
</dbReference>
<evidence type="ECO:0000256" key="2">
    <source>
        <dbReference type="ARBA" id="ARBA00023125"/>
    </source>
</evidence>
<dbReference type="PANTHER" id="PTHR44688">
    <property type="entry name" value="DNA-BINDING TRANSCRIPTIONAL ACTIVATOR DEVR_DOSR"/>
    <property type="match status" value="1"/>
</dbReference>
<dbReference type="PANTHER" id="PTHR44688:SF16">
    <property type="entry name" value="DNA-BINDING TRANSCRIPTIONAL ACTIVATOR DEVR_DOSR"/>
    <property type="match status" value="1"/>
</dbReference>
<protein>
    <submittedName>
        <fullName evidence="5">Response regulator transcription factor</fullName>
    </submittedName>
</protein>
<gene>
    <name evidence="5" type="ORF">KGA66_21035</name>
</gene>
<dbReference type="CDD" id="cd06170">
    <property type="entry name" value="LuxR_C_like"/>
    <property type="match status" value="2"/>
</dbReference>
<dbReference type="GO" id="GO:0003677">
    <property type="term" value="F:DNA binding"/>
    <property type="evidence" value="ECO:0007669"/>
    <property type="project" value="UniProtKB-KW"/>
</dbReference>
<dbReference type="SMART" id="SM00421">
    <property type="entry name" value="HTH_LUXR"/>
    <property type="match status" value="2"/>
</dbReference>
<dbReference type="PROSITE" id="PS50043">
    <property type="entry name" value="HTH_LUXR_2"/>
    <property type="match status" value="2"/>
</dbReference>
<organism evidence="5 6">
    <name type="scientific">Actinocrinis puniceicyclus</name>
    <dbReference type="NCBI Taxonomy" id="977794"/>
    <lineage>
        <taxon>Bacteria</taxon>
        <taxon>Bacillati</taxon>
        <taxon>Actinomycetota</taxon>
        <taxon>Actinomycetes</taxon>
        <taxon>Catenulisporales</taxon>
        <taxon>Actinospicaceae</taxon>
        <taxon>Actinocrinis</taxon>
    </lineage>
</organism>
<keyword evidence="2" id="KW-0238">DNA-binding</keyword>
<dbReference type="Proteomes" id="UP000677913">
    <property type="component" value="Unassembled WGS sequence"/>
</dbReference>
<dbReference type="AlphaFoldDB" id="A0A8J7WNB9"/>
<name>A0A8J7WNB9_9ACTN</name>
<evidence type="ECO:0000313" key="5">
    <source>
        <dbReference type="EMBL" id="MBS2965548.1"/>
    </source>
</evidence>
<keyword evidence="3" id="KW-0804">Transcription</keyword>
<comment type="caution">
    <text evidence="5">The sequence shown here is derived from an EMBL/GenBank/DDBJ whole genome shotgun (WGS) entry which is preliminary data.</text>
</comment>
<dbReference type="Pfam" id="PF00196">
    <property type="entry name" value="GerE"/>
    <property type="match status" value="2"/>
</dbReference>
<evidence type="ECO:0000256" key="1">
    <source>
        <dbReference type="ARBA" id="ARBA00023015"/>
    </source>
</evidence>
<evidence type="ECO:0000256" key="3">
    <source>
        <dbReference type="ARBA" id="ARBA00023163"/>
    </source>
</evidence>
<dbReference type="InterPro" id="IPR000792">
    <property type="entry name" value="Tscrpt_reg_LuxR_C"/>
</dbReference>
<dbReference type="PRINTS" id="PR00038">
    <property type="entry name" value="HTHLUXR"/>
</dbReference>
<reference evidence="5" key="1">
    <citation type="submission" date="2021-04" db="EMBL/GenBank/DDBJ databases">
        <title>Genome based classification of Actinospica acidithermotolerans sp. nov., an actinobacterium isolated from an Indonesian hot spring.</title>
        <authorList>
            <person name="Kusuma A.B."/>
            <person name="Putra K.E."/>
            <person name="Nafisah S."/>
            <person name="Loh J."/>
            <person name="Nouioui I."/>
            <person name="Goodfellow M."/>
        </authorList>
    </citation>
    <scope>NUCLEOTIDE SEQUENCE</scope>
    <source>
        <strain evidence="5">DSM 45618</strain>
    </source>
</reference>
<evidence type="ECO:0000313" key="6">
    <source>
        <dbReference type="Proteomes" id="UP000677913"/>
    </source>
</evidence>
<sequence length="195" mass="20596">MVNEAAGRWPGLDASRGVLRDLSGRELQVLEMMTRGLSSEQIAKALGLSARTVKSHKANISQAIGSYGSATRTVALAFAHGYLRAVPDSGCRRPQLQGRQLQVLARMAEGLSNPQIGGVLGLTENTVKTHIKRLFRTLGVASRVRAVAVGFETGLLPADLPMRTVGLVSGTGRPGDGPGHGAEAPRTCFAWTART</sequence>
<accession>A0A8J7WNB9</accession>
<dbReference type="InterPro" id="IPR036388">
    <property type="entry name" value="WH-like_DNA-bd_sf"/>
</dbReference>
<dbReference type="Gene3D" id="1.10.10.10">
    <property type="entry name" value="Winged helix-like DNA-binding domain superfamily/Winged helix DNA-binding domain"/>
    <property type="match status" value="2"/>
</dbReference>
<feature type="domain" description="HTH luxR-type" evidence="4">
    <location>
        <begin position="15"/>
        <end position="83"/>
    </location>
</feature>
<evidence type="ECO:0000259" key="4">
    <source>
        <dbReference type="PROSITE" id="PS50043"/>
    </source>
</evidence>
<dbReference type="InterPro" id="IPR016032">
    <property type="entry name" value="Sig_transdc_resp-reg_C-effctor"/>
</dbReference>
<feature type="domain" description="HTH luxR-type" evidence="4">
    <location>
        <begin position="89"/>
        <end position="154"/>
    </location>
</feature>
<dbReference type="SUPFAM" id="SSF46894">
    <property type="entry name" value="C-terminal effector domain of the bipartite response regulators"/>
    <property type="match status" value="2"/>
</dbReference>